<evidence type="ECO:0000313" key="2">
    <source>
        <dbReference type="Proteomes" id="UP001501391"/>
    </source>
</evidence>
<evidence type="ECO:0000313" key="1">
    <source>
        <dbReference type="EMBL" id="GAA1500490.1"/>
    </source>
</evidence>
<comment type="caution">
    <text evidence="1">The sequence shown here is derived from an EMBL/GenBank/DDBJ whole genome shotgun (WGS) entry which is preliminary data.</text>
</comment>
<proteinExistence type="predicted"/>
<gene>
    <name evidence="1" type="ORF">GCM10009787_78340</name>
</gene>
<dbReference type="EMBL" id="BAAAOQ010000048">
    <property type="protein sequence ID" value="GAA1500490.1"/>
    <property type="molecule type" value="Genomic_DNA"/>
</dbReference>
<protein>
    <submittedName>
        <fullName evidence="1">Uncharacterized protein</fullName>
    </submittedName>
</protein>
<dbReference type="Proteomes" id="UP001501391">
    <property type="component" value="Unassembled WGS sequence"/>
</dbReference>
<name>A0ABP4KFQ3_9ACTN</name>
<reference evidence="2" key="1">
    <citation type="journal article" date="2019" name="Int. J. Syst. Evol. Microbiol.">
        <title>The Global Catalogue of Microorganisms (GCM) 10K type strain sequencing project: providing services to taxonomists for standard genome sequencing and annotation.</title>
        <authorList>
            <consortium name="The Broad Institute Genomics Platform"/>
            <consortium name="The Broad Institute Genome Sequencing Center for Infectious Disease"/>
            <person name="Wu L."/>
            <person name="Ma J."/>
        </authorList>
    </citation>
    <scope>NUCLEOTIDE SEQUENCE [LARGE SCALE GENOMIC DNA]</scope>
    <source>
        <strain evidence="2">JCM 14924</strain>
    </source>
</reference>
<sequence length="264" mass="29015">MSPAPIERVLAKARLMDSTYSTEDIEAAERRIAARVADRLLHGALSFDDAMQPARAQTVRPHSPGCDAWRPEEKLRADAAGALRALCRSMAGQADALHQMSQFVGHRILDPDGAVILGCVLQLAAREDSARFWWQFAAGAGDMSAACCLYLHHLSLGETREADWWRAQMMRDKPEEPIGETQQGEDALHESDIPWSSSTWTMLAIGLEDGPPTATVTWKHMVLPQAAAAVVRYVPTAIEYVDDVDLPLPTAGFAERIEELTAWA</sequence>
<keyword evidence="2" id="KW-1185">Reference proteome</keyword>
<organism evidence="1 2">
    <name type="scientific">Streptomyces bangladeshensis</name>
    <dbReference type="NCBI Taxonomy" id="295352"/>
    <lineage>
        <taxon>Bacteria</taxon>
        <taxon>Bacillati</taxon>
        <taxon>Actinomycetota</taxon>
        <taxon>Actinomycetes</taxon>
        <taxon>Kitasatosporales</taxon>
        <taxon>Streptomycetaceae</taxon>
        <taxon>Streptomyces</taxon>
    </lineage>
</organism>
<accession>A0ABP4KFQ3</accession>